<sequence length="92" mass="10600">MRITSYNSDIELEDIESLQIIIKAVPFEDSFVPAFVIMSPDDKYPMSIEELNALMDGVEIARSKIDEVINYILRKKIFNDDGDERDDPRTSN</sequence>
<evidence type="ECO:0000313" key="9">
    <source>
        <dbReference type="EMBL" id="CAB4215854.1"/>
    </source>
</evidence>
<dbReference type="EMBL" id="LR797492">
    <property type="protein sequence ID" value="CAB4220217.1"/>
    <property type="molecule type" value="Genomic_DNA"/>
</dbReference>
<organism evidence="10">
    <name type="scientific">uncultured Caudovirales phage</name>
    <dbReference type="NCBI Taxonomy" id="2100421"/>
    <lineage>
        <taxon>Viruses</taxon>
        <taxon>Duplodnaviria</taxon>
        <taxon>Heunggongvirae</taxon>
        <taxon>Uroviricota</taxon>
        <taxon>Caudoviricetes</taxon>
        <taxon>Peduoviridae</taxon>
        <taxon>Maltschvirus</taxon>
        <taxon>Maltschvirus maltsch</taxon>
    </lineage>
</organism>
<gene>
    <name evidence="6" type="ORF">UFOVP1031_82</name>
    <name evidence="7" type="ORF">UFOVP1172_53</name>
    <name evidence="8" type="ORF">UFOVP1240_115</name>
    <name evidence="9" type="ORF">UFOVP1486_15</name>
    <name evidence="11" type="ORF">UFOVP1578_154</name>
    <name evidence="10" type="ORF">UFOVP1630_146</name>
    <name evidence="1" type="ORF">UFOVP288_132</name>
    <name evidence="2" type="ORF">UFOVP483_64</name>
    <name evidence="3" type="ORF">UFOVP573_140</name>
    <name evidence="4" type="ORF">UFOVP769_132</name>
    <name evidence="5" type="ORF">UFOVP962_100</name>
</gene>
<dbReference type="EMBL" id="LR797180">
    <property type="protein sequence ID" value="CAB4192039.1"/>
    <property type="molecule type" value="Genomic_DNA"/>
</dbReference>
<dbReference type="EMBL" id="LR796980">
    <property type="protein sequence ID" value="CAB4179377.1"/>
    <property type="molecule type" value="Genomic_DNA"/>
</dbReference>
<name>A0A6J5T0P8_9CAUD</name>
<dbReference type="EMBL" id="LR796461">
    <property type="protein sequence ID" value="CAB4146102.1"/>
    <property type="molecule type" value="Genomic_DNA"/>
</dbReference>
<evidence type="ECO:0000313" key="11">
    <source>
        <dbReference type="EMBL" id="CAB5230861.1"/>
    </source>
</evidence>
<evidence type="ECO:0000313" key="6">
    <source>
        <dbReference type="EMBL" id="CAB4179377.1"/>
    </source>
</evidence>
<evidence type="ECO:0000313" key="7">
    <source>
        <dbReference type="EMBL" id="CAB4188674.1"/>
    </source>
</evidence>
<evidence type="ECO:0000313" key="8">
    <source>
        <dbReference type="EMBL" id="CAB4192039.1"/>
    </source>
</evidence>
<evidence type="ECO:0000313" key="4">
    <source>
        <dbReference type="EMBL" id="CAB4161618.1"/>
    </source>
</evidence>
<evidence type="ECO:0000313" key="5">
    <source>
        <dbReference type="EMBL" id="CAB4174947.1"/>
    </source>
</evidence>
<evidence type="ECO:0000313" key="3">
    <source>
        <dbReference type="EMBL" id="CAB4151076.1"/>
    </source>
</evidence>
<dbReference type="EMBL" id="LR796917">
    <property type="protein sequence ID" value="CAB4174947.1"/>
    <property type="molecule type" value="Genomic_DNA"/>
</dbReference>
<dbReference type="EMBL" id="LR796709">
    <property type="protein sequence ID" value="CAB4161618.1"/>
    <property type="molecule type" value="Genomic_DNA"/>
</dbReference>
<reference evidence="10" key="1">
    <citation type="submission" date="2020-05" db="EMBL/GenBank/DDBJ databases">
        <authorList>
            <person name="Chiriac C."/>
            <person name="Salcher M."/>
            <person name="Ghai R."/>
            <person name="Kavagutti S V."/>
        </authorList>
    </citation>
    <scope>NUCLEOTIDE SEQUENCE</scope>
</reference>
<dbReference type="EMBL" id="LR797130">
    <property type="protein sequence ID" value="CAB4188674.1"/>
    <property type="molecule type" value="Genomic_DNA"/>
</dbReference>
<evidence type="ECO:0000313" key="10">
    <source>
        <dbReference type="EMBL" id="CAB4220217.1"/>
    </source>
</evidence>
<dbReference type="EMBL" id="LR796548">
    <property type="protein sequence ID" value="CAB4151076.1"/>
    <property type="molecule type" value="Genomic_DNA"/>
</dbReference>
<evidence type="ECO:0000313" key="2">
    <source>
        <dbReference type="EMBL" id="CAB4146102.1"/>
    </source>
</evidence>
<protein>
    <submittedName>
        <fullName evidence="10">Uncharacterized protein</fullName>
    </submittedName>
</protein>
<accession>A0A6J5T0P8</accession>
<dbReference type="EMBL" id="LR797434">
    <property type="protein sequence ID" value="CAB4215854.1"/>
    <property type="molecule type" value="Genomic_DNA"/>
</dbReference>
<proteinExistence type="predicted"/>
<evidence type="ECO:0000313" key="1">
    <source>
        <dbReference type="EMBL" id="CAB4135784.1"/>
    </source>
</evidence>
<dbReference type="EMBL" id="LR796305">
    <property type="protein sequence ID" value="CAB4135784.1"/>
    <property type="molecule type" value="Genomic_DNA"/>
</dbReference>
<dbReference type="EMBL" id="LR798423">
    <property type="protein sequence ID" value="CAB5230861.1"/>
    <property type="molecule type" value="Genomic_DNA"/>
</dbReference>